<dbReference type="Gene3D" id="3.40.50.1820">
    <property type="entry name" value="alpha/beta hydrolase"/>
    <property type="match status" value="1"/>
</dbReference>
<dbReference type="SUPFAM" id="SSF53474">
    <property type="entry name" value="alpha/beta-Hydrolases"/>
    <property type="match status" value="1"/>
</dbReference>
<dbReference type="RefSeq" id="WP_149610952.1">
    <property type="nucleotide sequence ID" value="NZ_VTUX01000003.1"/>
</dbReference>
<dbReference type="InterPro" id="IPR002018">
    <property type="entry name" value="CarbesteraseB"/>
</dbReference>
<dbReference type="PANTHER" id="PTHR11559">
    <property type="entry name" value="CARBOXYLESTERASE"/>
    <property type="match status" value="1"/>
</dbReference>
<keyword evidence="4" id="KW-0812">Transmembrane</keyword>
<feature type="transmembrane region" description="Helical" evidence="4">
    <location>
        <begin position="472"/>
        <end position="489"/>
    </location>
</feature>
<evidence type="ECO:0000256" key="4">
    <source>
        <dbReference type="SAM" id="Phobius"/>
    </source>
</evidence>
<organism evidence="6 7">
    <name type="scientific">Pseudohalioglobus sediminis</name>
    <dbReference type="NCBI Taxonomy" id="2606449"/>
    <lineage>
        <taxon>Bacteria</taxon>
        <taxon>Pseudomonadati</taxon>
        <taxon>Pseudomonadota</taxon>
        <taxon>Gammaproteobacteria</taxon>
        <taxon>Cellvibrionales</taxon>
        <taxon>Halieaceae</taxon>
        <taxon>Pseudohalioglobus</taxon>
    </lineage>
</organism>
<keyword evidence="2 3" id="KW-0378">Hydrolase</keyword>
<dbReference type="Pfam" id="PF00135">
    <property type="entry name" value="COesterase"/>
    <property type="match status" value="2"/>
</dbReference>
<evidence type="ECO:0000313" key="6">
    <source>
        <dbReference type="EMBL" id="KAA1192669.1"/>
    </source>
</evidence>
<dbReference type="PROSITE" id="PS00122">
    <property type="entry name" value="CARBOXYLESTERASE_B_1"/>
    <property type="match status" value="1"/>
</dbReference>
<keyword evidence="4" id="KW-1133">Transmembrane helix</keyword>
<evidence type="ECO:0000313" key="7">
    <source>
        <dbReference type="Proteomes" id="UP000323708"/>
    </source>
</evidence>
<proteinExistence type="inferred from homology"/>
<evidence type="ECO:0000256" key="1">
    <source>
        <dbReference type="ARBA" id="ARBA00005964"/>
    </source>
</evidence>
<evidence type="ECO:0000256" key="2">
    <source>
        <dbReference type="ARBA" id="ARBA00022801"/>
    </source>
</evidence>
<dbReference type="InterPro" id="IPR019819">
    <property type="entry name" value="Carboxylesterase_B_CS"/>
</dbReference>
<dbReference type="Proteomes" id="UP000323708">
    <property type="component" value="Unassembled WGS sequence"/>
</dbReference>
<comment type="caution">
    <text evidence="6">The sequence shown here is derived from an EMBL/GenBank/DDBJ whole genome shotgun (WGS) entry which is preliminary data.</text>
</comment>
<evidence type="ECO:0000256" key="3">
    <source>
        <dbReference type="RuleBase" id="RU361235"/>
    </source>
</evidence>
<dbReference type="PROSITE" id="PS00941">
    <property type="entry name" value="CARBOXYLESTERASE_B_2"/>
    <property type="match status" value="1"/>
</dbReference>
<name>A0A5B0X3C7_9GAMM</name>
<dbReference type="EC" id="3.1.1.-" evidence="3"/>
<evidence type="ECO:0000259" key="5">
    <source>
        <dbReference type="Pfam" id="PF00135"/>
    </source>
</evidence>
<dbReference type="GO" id="GO:0016787">
    <property type="term" value="F:hydrolase activity"/>
    <property type="evidence" value="ECO:0007669"/>
    <property type="project" value="UniProtKB-KW"/>
</dbReference>
<dbReference type="InterPro" id="IPR029058">
    <property type="entry name" value="AB_hydrolase_fold"/>
</dbReference>
<feature type="domain" description="Carboxylesterase type B" evidence="5">
    <location>
        <begin position="31"/>
        <end position="388"/>
    </location>
</feature>
<protein>
    <recommendedName>
        <fullName evidence="3">Carboxylic ester hydrolase</fullName>
        <ecNumber evidence="3">3.1.1.-</ecNumber>
    </recommendedName>
</protein>
<gene>
    <name evidence="6" type="ORF">F0M18_08390</name>
</gene>
<feature type="domain" description="Carboxylesterase type B" evidence="5">
    <location>
        <begin position="429"/>
        <end position="549"/>
    </location>
</feature>
<comment type="similarity">
    <text evidence="1 3">Belongs to the type-B carboxylesterase/lipase family.</text>
</comment>
<dbReference type="EMBL" id="VTUX01000003">
    <property type="protein sequence ID" value="KAA1192669.1"/>
    <property type="molecule type" value="Genomic_DNA"/>
</dbReference>
<accession>A0A5B0X3C7</accession>
<keyword evidence="4" id="KW-0472">Membrane</keyword>
<sequence>MNFNILMLAACLAVIAVMVYRRRAFGSLDESTIRQLNQGEIVGIRLDRDTHCWRGIPFAEPPVGDLRWCAPRPAEPWAGTFKAGHFGNKPVQIAGIGGGYSWREFGVPSGSEDCLYLNVWAPVMTVDEVANLSHPLPVMVWIYGGGNAVGASDVPLYAQCFRAGMQQAIVVSMNYRLGVLGWFHHEALCADGASEEDQSGNYGTLDIIQALRWVRDNIAAFGGNPDNVTVFGESAGGINVTSLMLSPLAKGLFHRAIAQSPVMNSYSVGEAKNFADDEVRGHRNSSGEVVNRLLIQAGLASSRQAAKDLQRTMSQEELRDFLYALTTADLLAVFDGVEAGLYSTPRPIEDGYVLPDVSWHQAFASRRWVNDVPFMIGCTADEHKAFICWDTADYIDLRFGLIPRPRNPGQYESDARYGSLLWQAVSVAEPVVKLSQSMDSPVFVYRFDWRDWPKWPGLDLRELLGAFHASELFFLFGLFARYPWLWLVFGRRRFRKMLELSHILQSYWLQFARTGNPGKGVGGELPHWLSVSCGQDNLPNVMRLGESVEGQVRLSDRLSSIEGLRKQFLSDPELDSPERRARLYARVFAYGFHGAWDAPDDDALKDFSEQGAQRQLVEDFAQDIRFLP</sequence>
<dbReference type="InterPro" id="IPR019826">
    <property type="entry name" value="Carboxylesterase_B_AS"/>
</dbReference>
<keyword evidence="7" id="KW-1185">Reference proteome</keyword>
<dbReference type="AlphaFoldDB" id="A0A5B0X3C7"/>
<reference evidence="6 7" key="1">
    <citation type="submission" date="2019-09" db="EMBL/GenBank/DDBJ databases">
        <authorList>
            <person name="Chen X.-Y."/>
        </authorList>
    </citation>
    <scope>NUCLEOTIDE SEQUENCE [LARGE SCALE GENOMIC DNA]</scope>
    <source>
        <strain evidence="6 7">NY5</strain>
    </source>
</reference>
<dbReference type="InterPro" id="IPR050309">
    <property type="entry name" value="Type-B_Carboxylest/Lipase"/>
</dbReference>